<keyword evidence="3" id="KW-1185">Reference proteome</keyword>
<protein>
    <submittedName>
        <fullName evidence="2">Uncharacterized protein</fullName>
    </submittedName>
</protein>
<evidence type="ECO:0000313" key="3">
    <source>
        <dbReference type="Proteomes" id="UP000070544"/>
    </source>
</evidence>
<reference evidence="2 3" key="1">
    <citation type="journal article" date="2015" name="Genome Biol. Evol.">
        <title>Phylogenomic analyses indicate that early fungi evolved digesting cell walls of algal ancestors of land plants.</title>
        <authorList>
            <person name="Chang Y."/>
            <person name="Wang S."/>
            <person name="Sekimoto S."/>
            <person name="Aerts A.L."/>
            <person name="Choi C."/>
            <person name="Clum A."/>
            <person name="LaButti K.M."/>
            <person name="Lindquist E.A."/>
            <person name="Yee Ngan C."/>
            <person name="Ohm R.A."/>
            <person name="Salamov A.A."/>
            <person name="Grigoriev I.V."/>
            <person name="Spatafora J.W."/>
            <person name="Berbee M.L."/>
        </authorList>
    </citation>
    <scope>NUCLEOTIDE SEQUENCE [LARGE SCALE GENOMIC DNA]</scope>
    <source>
        <strain evidence="2 3">JEL478</strain>
    </source>
</reference>
<dbReference type="InterPro" id="IPR007250">
    <property type="entry name" value="HSP9_HSP12"/>
</dbReference>
<dbReference type="Pfam" id="PF04119">
    <property type="entry name" value="HSP9_HSP12"/>
    <property type="match status" value="1"/>
</dbReference>
<accession>A0A139A911</accession>
<feature type="compositionally biased region" description="Basic and acidic residues" evidence="1">
    <location>
        <begin position="1"/>
        <end position="17"/>
    </location>
</feature>
<dbReference type="EMBL" id="KQ965780">
    <property type="protein sequence ID" value="KXS13246.1"/>
    <property type="molecule type" value="Genomic_DNA"/>
</dbReference>
<dbReference type="OrthoDB" id="2348401at2759"/>
<dbReference type="Gene3D" id="6.10.250.2440">
    <property type="match status" value="2"/>
</dbReference>
<evidence type="ECO:0000256" key="1">
    <source>
        <dbReference type="SAM" id="MobiDB-lite"/>
    </source>
</evidence>
<organism evidence="2 3">
    <name type="scientific">Gonapodya prolifera (strain JEL478)</name>
    <name type="common">Monoblepharis prolifera</name>
    <dbReference type="NCBI Taxonomy" id="1344416"/>
    <lineage>
        <taxon>Eukaryota</taxon>
        <taxon>Fungi</taxon>
        <taxon>Fungi incertae sedis</taxon>
        <taxon>Chytridiomycota</taxon>
        <taxon>Chytridiomycota incertae sedis</taxon>
        <taxon>Monoblepharidomycetes</taxon>
        <taxon>Monoblepharidales</taxon>
        <taxon>Gonapodyaceae</taxon>
        <taxon>Gonapodya</taxon>
    </lineage>
</organism>
<name>A0A139A911_GONPJ</name>
<feature type="compositionally biased region" description="Polar residues" evidence="1">
    <location>
        <begin position="18"/>
        <end position="34"/>
    </location>
</feature>
<sequence>MDYGRKGVGEEAKEKITPDTQKGYGQQLSETMSGYTDKAKASFTPEDQKSTGQQMHDTARGTADDTQNDNRSMMDKAKDAMGMGGGSK</sequence>
<feature type="region of interest" description="Disordered" evidence="1">
    <location>
        <begin position="1"/>
        <end position="88"/>
    </location>
</feature>
<dbReference type="AlphaFoldDB" id="A0A139A911"/>
<dbReference type="PIRSF" id="PIRSF002590">
    <property type="entry name" value="HSP9/HSP12_fun"/>
    <property type="match status" value="1"/>
</dbReference>
<evidence type="ECO:0000313" key="2">
    <source>
        <dbReference type="EMBL" id="KXS13246.1"/>
    </source>
</evidence>
<dbReference type="STRING" id="1344416.A0A139A911"/>
<gene>
    <name evidence="2" type="ORF">M427DRAFT_156784</name>
</gene>
<proteinExistence type="predicted"/>
<dbReference type="Proteomes" id="UP000070544">
    <property type="component" value="Unassembled WGS sequence"/>
</dbReference>
<dbReference type="OMA" id="QNDNRSM"/>